<evidence type="ECO:0000256" key="1">
    <source>
        <dbReference type="ARBA" id="ARBA00004651"/>
    </source>
</evidence>
<dbReference type="KEGG" id="rpod:E0E05_03305"/>
<keyword evidence="5 7" id="KW-0472">Membrane</keyword>
<evidence type="ECO:0000259" key="8">
    <source>
        <dbReference type="Pfam" id="PF00482"/>
    </source>
</evidence>
<evidence type="ECO:0000256" key="7">
    <source>
        <dbReference type="SAM" id="Phobius"/>
    </source>
</evidence>
<proteinExistence type="predicted"/>
<name>A0A4P6UXE4_9HYPH</name>
<feature type="region of interest" description="Disordered" evidence="6">
    <location>
        <begin position="55"/>
        <end position="89"/>
    </location>
</feature>
<keyword evidence="3 7" id="KW-0812">Transmembrane</keyword>
<reference evidence="9 10" key="1">
    <citation type="journal article" date="2017" name="Int. J. Syst. Evol. Microbiol.">
        <title>Roseitalea porphyridii gen. nov., sp. nov., isolated from a red alga, and reclassification of Hoeflea suaedae Chung et al. 2013 as Pseudohoeflea suaedae gen. nov., comb. nov.</title>
        <authorList>
            <person name="Hyeon J.W."/>
            <person name="Jeong S.E."/>
            <person name="Baek K."/>
            <person name="Jeon C.O."/>
        </authorList>
    </citation>
    <scope>NUCLEOTIDE SEQUENCE [LARGE SCALE GENOMIC DNA]</scope>
    <source>
        <strain evidence="9 10">MA7-20</strain>
    </source>
</reference>
<dbReference type="GO" id="GO:0005886">
    <property type="term" value="C:plasma membrane"/>
    <property type="evidence" value="ECO:0007669"/>
    <property type="project" value="UniProtKB-SubCell"/>
</dbReference>
<dbReference type="Pfam" id="PF00482">
    <property type="entry name" value="T2SSF"/>
    <property type="match status" value="1"/>
</dbReference>
<dbReference type="InterPro" id="IPR018076">
    <property type="entry name" value="T2SS_GspF_dom"/>
</dbReference>
<dbReference type="GeneID" id="90766313"/>
<feature type="compositionally biased region" description="Basic and acidic residues" evidence="6">
    <location>
        <begin position="55"/>
        <end position="67"/>
    </location>
</feature>
<evidence type="ECO:0000256" key="5">
    <source>
        <dbReference type="ARBA" id="ARBA00023136"/>
    </source>
</evidence>
<feature type="transmembrane region" description="Helical" evidence="7">
    <location>
        <begin position="6"/>
        <end position="29"/>
    </location>
</feature>
<evidence type="ECO:0000313" key="10">
    <source>
        <dbReference type="Proteomes" id="UP000293719"/>
    </source>
</evidence>
<dbReference type="InterPro" id="IPR042094">
    <property type="entry name" value="T2SS_GspF_sf"/>
</dbReference>
<dbReference type="PANTHER" id="PTHR35007">
    <property type="entry name" value="INTEGRAL MEMBRANE PROTEIN-RELATED"/>
    <property type="match status" value="1"/>
</dbReference>
<keyword evidence="4 7" id="KW-1133">Transmembrane helix</keyword>
<keyword evidence="10" id="KW-1185">Reference proteome</keyword>
<evidence type="ECO:0000313" key="9">
    <source>
        <dbReference type="EMBL" id="QBK29712.1"/>
    </source>
</evidence>
<feature type="domain" description="Type II secretion system protein GspF" evidence="8">
    <location>
        <begin position="172"/>
        <end position="296"/>
    </location>
</feature>
<feature type="transmembrane region" description="Helical" evidence="7">
    <location>
        <begin position="135"/>
        <end position="153"/>
    </location>
</feature>
<protein>
    <submittedName>
        <fullName evidence="9">Type II secretion system F family protein</fullName>
    </submittedName>
</protein>
<dbReference type="Proteomes" id="UP000293719">
    <property type="component" value="Chromosome"/>
</dbReference>
<dbReference type="OrthoDB" id="9803381at2"/>
<feature type="compositionally biased region" description="Basic and acidic residues" evidence="6">
    <location>
        <begin position="80"/>
        <end position="89"/>
    </location>
</feature>
<dbReference type="PANTHER" id="PTHR35007:SF1">
    <property type="entry name" value="PILUS ASSEMBLY PROTEIN"/>
    <property type="match status" value="1"/>
</dbReference>
<dbReference type="RefSeq" id="WP_131615427.1">
    <property type="nucleotide sequence ID" value="NZ_CP036532.1"/>
</dbReference>
<keyword evidence="2" id="KW-1003">Cell membrane</keyword>
<dbReference type="AlphaFoldDB" id="A0A4P6UXE4"/>
<sequence>MTFLGIPVIVIAIFALAALGVGGVLYALFFNRLEQEEKAGKRLAAVKSASTDAGKRSAAAERLSDSQKRRKQVSESLEDLEQRNKDREKHITKPPLKMQIKQAGLTLDMRTFYMLSAGSGVVFALLGFIAGIGMLAVPALFFAGAFGVPRWVVSFLRKRRMKQFLDEFPNAIDVIVRAIKSGLPLNDGIRLIANEAKEPVRTEFRRIVEAQQLGVPTPEACLRMYNHMPIPEANFFAIVIQIQQQAGGNLSEALGNLSKVLRARKQMKNKVAAMSMEAKASAAIIGALPPIVTLLVYLTSPEYIMLLFTTDTGLFIIGVSLVWMSIGIFVMRQMINFDV</sequence>
<evidence type="ECO:0000256" key="3">
    <source>
        <dbReference type="ARBA" id="ARBA00022692"/>
    </source>
</evidence>
<comment type="subcellular location">
    <subcellularLocation>
        <location evidence="1">Cell membrane</location>
        <topology evidence="1">Multi-pass membrane protein</topology>
    </subcellularLocation>
</comment>
<gene>
    <name evidence="9" type="ORF">E0E05_03305</name>
</gene>
<feature type="transmembrane region" description="Helical" evidence="7">
    <location>
        <begin position="312"/>
        <end position="331"/>
    </location>
</feature>
<feature type="transmembrane region" description="Helical" evidence="7">
    <location>
        <begin position="280"/>
        <end position="300"/>
    </location>
</feature>
<feature type="transmembrane region" description="Helical" evidence="7">
    <location>
        <begin position="111"/>
        <end position="129"/>
    </location>
</feature>
<dbReference type="EMBL" id="CP036532">
    <property type="protein sequence ID" value="QBK29712.1"/>
    <property type="molecule type" value="Genomic_DNA"/>
</dbReference>
<evidence type="ECO:0000256" key="2">
    <source>
        <dbReference type="ARBA" id="ARBA00022475"/>
    </source>
</evidence>
<accession>A0A4P6UXE4</accession>
<dbReference type="Gene3D" id="1.20.81.30">
    <property type="entry name" value="Type II secretion system (T2SS), domain F"/>
    <property type="match status" value="1"/>
</dbReference>
<evidence type="ECO:0000256" key="4">
    <source>
        <dbReference type="ARBA" id="ARBA00022989"/>
    </source>
</evidence>
<evidence type="ECO:0000256" key="6">
    <source>
        <dbReference type="SAM" id="MobiDB-lite"/>
    </source>
</evidence>
<organism evidence="9 10">
    <name type="scientific">Roseitalea porphyridii</name>
    <dbReference type="NCBI Taxonomy" id="1852022"/>
    <lineage>
        <taxon>Bacteria</taxon>
        <taxon>Pseudomonadati</taxon>
        <taxon>Pseudomonadota</taxon>
        <taxon>Alphaproteobacteria</taxon>
        <taxon>Hyphomicrobiales</taxon>
        <taxon>Ahrensiaceae</taxon>
        <taxon>Roseitalea</taxon>
    </lineage>
</organism>